<evidence type="ECO:0000313" key="3">
    <source>
        <dbReference type="Proteomes" id="UP000824180"/>
    </source>
</evidence>
<protein>
    <submittedName>
        <fullName evidence="2">Septum formation initiator family protein</fullName>
    </submittedName>
</protein>
<dbReference type="AlphaFoldDB" id="A0A9E2KUA5"/>
<organism evidence="2 3">
    <name type="scientific">Candidatus Limosilactobacillus merdavium</name>
    <dbReference type="NCBI Taxonomy" id="2838651"/>
    <lineage>
        <taxon>Bacteria</taxon>
        <taxon>Bacillati</taxon>
        <taxon>Bacillota</taxon>
        <taxon>Bacilli</taxon>
        <taxon>Lactobacillales</taxon>
        <taxon>Lactobacillaceae</taxon>
        <taxon>Limosilactobacillus</taxon>
    </lineage>
</organism>
<dbReference type="Proteomes" id="UP000824180">
    <property type="component" value="Unassembled WGS sequence"/>
</dbReference>
<dbReference type="EMBL" id="JAHLFK010000057">
    <property type="protein sequence ID" value="MBU3830290.1"/>
    <property type="molecule type" value="Genomic_DNA"/>
</dbReference>
<dbReference type="PANTHER" id="PTHR40027:SF1">
    <property type="entry name" value="CELL DIVISION PROTEIN DIVIC"/>
    <property type="match status" value="1"/>
</dbReference>
<reference evidence="2" key="2">
    <citation type="submission" date="2021-04" db="EMBL/GenBank/DDBJ databases">
        <authorList>
            <person name="Gilroy R."/>
        </authorList>
    </citation>
    <scope>NUCLEOTIDE SEQUENCE</scope>
    <source>
        <strain evidence="2">876</strain>
    </source>
</reference>
<proteinExistence type="predicted"/>
<evidence type="ECO:0000256" key="1">
    <source>
        <dbReference type="SAM" id="Phobius"/>
    </source>
</evidence>
<feature type="transmembrane region" description="Helical" evidence="1">
    <location>
        <begin position="37"/>
        <end position="53"/>
    </location>
</feature>
<evidence type="ECO:0000313" key="2">
    <source>
        <dbReference type="EMBL" id="MBU3830290.1"/>
    </source>
</evidence>
<sequence>MKRQSSKISQINTPYARQMTANQQVIRRVHIRRCKRILLVFLVVFLILGFQIIQNKRSLAKINASIRTSKTQLARQREIGKDLQQEKKQLHNPDYLQQVIRSKYNYTKKGETVYNLDN</sequence>
<dbReference type="PANTHER" id="PTHR40027">
    <property type="entry name" value="CELL DIVISION PROTEIN DIVIC"/>
    <property type="match status" value="1"/>
</dbReference>
<gene>
    <name evidence="2" type="ORF">H9843_05295</name>
</gene>
<keyword evidence="1" id="KW-0812">Transmembrane</keyword>
<keyword evidence="1" id="KW-1133">Transmembrane helix</keyword>
<accession>A0A9E2KUA5</accession>
<name>A0A9E2KUA5_9LACO</name>
<reference evidence="2" key="1">
    <citation type="journal article" date="2021" name="PeerJ">
        <title>Extensive microbial diversity within the chicken gut microbiome revealed by metagenomics and culture.</title>
        <authorList>
            <person name="Gilroy R."/>
            <person name="Ravi A."/>
            <person name="Getino M."/>
            <person name="Pursley I."/>
            <person name="Horton D.L."/>
            <person name="Alikhan N.F."/>
            <person name="Baker D."/>
            <person name="Gharbi K."/>
            <person name="Hall N."/>
            <person name="Watson M."/>
            <person name="Adriaenssens E.M."/>
            <person name="Foster-Nyarko E."/>
            <person name="Jarju S."/>
            <person name="Secka A."/>
            <person name="Antonio M."/>
            <person name="Oren A."/>
            <person name="Chaudhuri R.R."/>
            <person name="La Ragione R."/>
            <person name="Hildebrand F."/>
            <person name="Pallen M.J."/>
        </authorList>
    </citation>
    <scope>NUCLEOTIDE SEQUENCE</scope>
    <source>
        <strain evidence="2">876</strain>
    </source>
</reference>
<dbReference type="InterPro" id="IPR039076">
    <property type="entry name" value="DivIC"/>
</dbReference>
<dbReference type="GO" id="GO:0051301">
    <property type="term" value="P:cell division"/>
    <property type="evidence" value="ECO:0007669"/>
    <property type="project" value="InterPro"/>
</dbReference>
<comment type="caution">
    <text evidence="2">The sequence shown here is derived from an EMBL/GenBank/DDBJ whole genome shotgun (WGS) entry which is preliminary data.</text>
</comment>
<dbReference type="Pfam" id="PF04977">
    <property type="entry name" value="DivIC"/>
    <property type="match status" value="1"/>
</dbReference>
<keyword evidence="1" id="KW-0472">Membrane</keyword>
<dbReference type="InterPro" id="IPR007060">
    <property type="entry name" value="FtsL/DivIC"/>
</dbReference>